<evidence type="ECO:0008006" key="3">
    <source>
        <dbReference type="Google" id="ProtNLM"/>
    </source>
</evidence>
<dbReference type="Proteomes" id="UP000009173">
    <property type="component" value="Chromosome"/>
</dbReference>
<sequence>MLLDHIFICVDENAPEADELVFLGLAEGTPNRHRGQGTANRRFFLPGVMLELLWVADLNELQSATTRTLGLADRFAARKDGGSPFGFVFKPKNPRIGNSCPFPFRSYHPAYLPETLDMKVADATPRIEPLYVFIDFLPASCSTAQHHPCGIERLTSVHVTFPAQGAPSPVARMIDSLPGMSARVGREHLLELCFDDGKRGVRHDFRNRLPLIIRW</sequence>
<evidence type="ECO:0000313" key="2">
    <source>
        <dbReference type="Proteomes" id="UP000009173"/>
    </source>
</evidence>
<name>A0A0H3A5L8_NITV4</name>
<accession>A0A0H3A5L8</accession>
<proteinExistence type="predicted"/>
<reference evidence="2" key="1">
    <citation type="journal article" date="2009" name="Environ. Microbiol.">
        <title>Contribution of mobile genetic elements to Desulfovibrio vulgaris genome plasticity.</title>
        <authorList>
            <person name="Walker C.B."/>
            <person name="Stolyar S."/>
            <person name="Chivian D."/>
            <person name="Pinel N."/>
            <person name="Gabster J.A."/>
            <person name="Dehal P.S."/>
            <person name="He Z."/>
            <person name="Yang Z.K."/>
            <person name="Yen H.C."/>
            <person name="Zhou J."/>
            <person name="Wall J.D."/>
            <person name="Hazen T.C."/>
            <person name="Arkin A.P."/>
            <person name="Stahl D.A."/>
        </authorList>
    </citation>
    <scope>NUCLEOTIDE SEQUENCE [LARGE SCALE GENOMIC DNA]</scope>
    <source>
        <strain evidence="2">DP4</strain>
    </source>
</reference>
<gene>
    <name evidence="1" type="ordered locus">Dvul_0287</name>
</gene>
<dbReference type="HOGENOM" id="CLU_100146_0_0_7"/>
<organism evidence="1 2">
    <name type="scientific">Nitratidesulfovibrio vulgaris (strain DP4)</name>
    <name type="common">Desulfovibrio vulgaris</name>
    <dbReference type="NCBI Taxonomy" id="391774"/>
    <lineage>
        <taxon>Bacteria</taxon>
        <taxon>Pseudomonadati</taxon>
        <taxon>Thermodesulfobacteriota</taxon>
        <taxon>Desulfovibrionia</taxon>
        <taxon>Desulfovibrionales</taxon>
        <taxon>Desulfovibrionaceae</taxon>
        <taxon>Nitratidesulfovibrio</taxon>
    </lineage>
</organism>
<dbReference type="EMBL" id="CP000527">
    <property type="protein sequence ID" value="ABM27310.1"/>
    <property type="molecule type" value="Genomic_DNA"/>
</dbReference>
<dbReference type="RefSeq" id="WP_011791512.1">
    <property type="nucleotide sequence ID" value="NC_008751.1"/>
</dbReference>
<dbReference type="AlphaFoldDB" id="A0A0H3A5L8"/>
<dbReference type="KEGG" id="dvl:Dvul_0287"/>
<evidence type="ECO:0000313" key="1">
    <source>
        <dbReference type="EMBL" id="ABM27310.1"/>
    </source>
</evidence>
<protein>
    <recommendedName>
        <fullName evidence="3">Glyoxalase-like domain-containing protein</fullName>
    </recommendedName>
</protein>